<dbReference type="EMBL" id="JBEPBX010000066">
    <property type="protein sequence ID" value="MER6618521.1"/>
    <property type="molecule type" value="Genomic_DNA"/>
</dbReference>
<name>A0ABV1V7L0_9ACTN</name>
<evidence type="ECO:0000313" key="3">
    <source>
        <dbReference type="EMBL" id="MER6618521.1"/>
    </source>
</evidence>
<dbReference type="InterPro" id="IPR012312">
    <property type="entry name" value="Hemerythrin-like"/>
</dbReference>
<reference evidence="3 4" key="1">
    <citation type="submission" date="2024-06" db="EMBL/GenBank/DDBJ databases">
        <title>The Natural Products Discovery Center: Release of the First 8490 Sequenced Strains for Exploring Actinobacteria Biosynthetic Diversity.</title>
        <authorList>
            <person name="Kalkreuter E."/>
            <person name="Kautsar S.A."/>
            <person name="Yang D."/>
            <person name="Bader C.D."/>
            <person name="Teijaro C.N."/>
            <person name="Fluegel L."/>
            <person name="Davis C.M."/>
            <person name="Simpson J.R."/>
            <person name="Lauterbach L."/>
            <person name="Steele A.D."/>
            <person name="Gui C."/>
            <person name="Meng S."/>
            <person name="Li G."/>
            <person name="Viehrig K."/>
            <person name="Ye F."/>
            <person name="Su P."/>
            <person name="Kiefer A.F."/>
            <person name="Nichols A."/>
            <person name="Cepeda A.J."/>
            <person name="Yan W."/>
            <person name="Fan B."/>
            <person name="Jiang Y."/>
            <person name="Adhikari A."/>
            <person name="Zheng C.-J."/>
            <person name="Schuster L."/>
            <person name="Cowan T.M."/>
            <person name="Smanski M.J."/>
            <person name="Chevrette M.G."/>
            <person name="De Carvalho L.P.S."/>
            <person name="Shen B."/>
        </authorList>
    </citation>
    <scope>NUCLEOTIDE SEQUENCE [LARGE SCALE GENOMIC DNA]</scope>
    <source>
        <strain evidence="3 4">NPDC000837</strain>
    </source>
</reference>
<dbReference type="Proteomes" id="UP001445472">
    <property type="component" value="Unassembled WGS sequence"/>
</dbReference>
<dbReference type="RefSeq" id="WP_351979344.1">
    <property type="nucleotide sequence ID" value="NZ_JBEPBX010000066.1"/>
</dbReference>
<comment type="caution">
    <text evidence="3">The sequence shown here is derived from an EMBL/GenBank/DDBJ whole genome shotgun (WGS) entry which is preliminary data.</text>
</comment>
<feature type="compositionally biased region" description="Pro residues" evidence="1">
    <location>
        <begin position="151"/>
        <end position="160"/>
    </location>
</feature>
<evidence type="ECO:0000259" key="2">
    <source>
        <dbReference type="Pfam" id="PF01814"/>
    </source>
</evidence>
<dbReference type="PANTHER" id="PTHR35585:SF1">
    <property type="entry name" value="HHE DOMAIN PROTEIN (AFU_ORTHOLOGUE AFUA_4G00730)"/>
    <property type="match status" value="1"/>
</dbReference>
<dbReference type="Gene3D" id="1.20.120.520">
    <property type="entry name" value="nmb1532 protein domain like"/>
    <property type="match status" value="1"/>
</dbReference>
<organism evidence="3 4">
    <name type="scientific">Streptomyces xantholiticus</name>
    <dbReference type="NCBI Taxonomy" id="68285"/>
    <lineage>
        <taxon>Bacteria</taxon>
        <taxon>Bacillati</taxon>
        <taxon>Actinomycetota</taxon>
        <taxon>Actinomycetes</taxon>
        <taxon>Kitasatosporales</taxon>
        <taxon>Streptomycetaceae</taxon>
        <taxon>Streptomyces</taxon>
    </lineage>
</organism>
<accession>A0ABV1V7L0</accession>
<feature type="region of interest" description="Disordered" evidence="1">
    <location>
        <begin position="144"/>
        <end position="204"/>
    </location>
</feature>
<gene>
    <name evidence="3" type="ORF">ABT276_35570</name>
</gene>
<sequence length="204" mass="23419">MDRGGNVIAELEADHREVEQIFQQIEAQPVGDRRRWELADELTREFVRHSVAEEMHLYPAVREYVEEGAMLADKELADHARVERMLKDLEDLNADDPRFNDLVAKLRLEVASHVRDEESRLFPKLAASCTPQKLDELGEFVRRSKETAPTRPHPSMPTTPPVSKLLAPGVGMVDRLRDALRRRRGEGLNSQGERRQPHLPLRSH</sequence>
<dbReference type="Pfam" id="PF01814">
    <property type="entry name" value="Hemerythrin"/>
    <property type="match status" value="1"/>
</dbReference>
<evidence type="ECO:0000256" key="1">
    <source>
        <dbReference type="SAM" id="MobiDB-lite"/>
    </source>
</evidence>
<dbReference type="PANTHER" id="PTHR35585">
    <property type="entry name" value="HHE DOMAIN PROTEIN (AFU_ORTHOLOGUE AFUA_4G00730)"/>
    <property type="match status" value="1"/>
</dbReference>
<evidence type="ECO:0000313" key="4">
    <source>
        <dbReference type="Proteomes" id="UP001445472"/>
    </source>
</evidence>
<proteinExistence type="predicted"/>
<keyword evidence="4" id="KW-1185">Reference proteome</keyword>
<protein>
    <submittedName>
        <fullName evidence="3">Hemerythrin domain-containing protein</fullName>
    </submittedName>
</protein>
<feature type="domain" description="Hemerythrin-like" evidence="2">
    <location>
        <begin position="7"/>
        <end position="125"/>
    </location>
</feature>
<dbReference type="CDD" id="cd12108">
    <property type="entry name" value="Hr-like"/>
    <property type="match status" value="1"/>
</dbReference>